<dbReference type="Pfam" id="PF01052">
    <property type="entry name" value="FliMN_C"/>
    <property type="match status" value="1"/>
</dbReference>
<evidence type="ECO:0000313" key="3">
    <source>
        <dbReference type="EMBL" id="MBM7126782.1"/>
    </source>
</evidence>
<dbReference type="InterPro" id="IPR001543">
    <property type="entry name" value="FliN-like_C"/>
</dbReference>
<proteinExistence type="inferred from homology"/>
<dbReference type="PRINTS" id="PR00956">
    <property type="entry name" value="FLGMOTORFLIN"/>
</dbReference>
<dbReference type="SUPFAM" id="SSF101801">
    <property type="entry name" value="Surface presentation of antigens (SPOA)"/>
    <property type="match status" value="1"/>
</dbReference>
<gene>
    <name evidence="3" type="ORF">ISP19_15495</name>
</gene>
<evidence type="ECO:0000313" key="4">
    <source>
        <dbReference type="Proteomes" id="UP001430149"/>
    </source>
</evidence>
<dbReference type="InterPro" id="IPR001172">
    <property type="entry name" value="FliN_T3SS_HrcQb"/>
</dbReference>
<dbReference type="Proteomes" id="UP001430149">
    <property type="component" value="Unassembled WGS sequence"/>
</dbReference>
<comment type="caution">
    <text evidence="3">The sequence shown here is derived from an EMBL/GenBank/DDBJ whole genome shotgun (WGS) entry which is preliminary data.</text>
</comment>
<keyword evidence="3" id="KW-0969">Cilium</keyword>
<sequence>MTAFTWSPSRGLSRTVAGIRNFYAGTRATTSVMALIQDTQSPVFILEDPLPRYSMVCTCRCSYGECLIGLDIGAISHAYAADTVSQVAQEPSAIREWLDWLITPWMGPIERHLGVPFSLVKGELDAVFPWNSVAFCIDVNGKRGHVAIAGEGLDRLPWQALLVSEKTERPPMHLLVEVYALISAGSFPLRDVRTLARGGMLRFAEWNYQLHLGALKHGIRLSMSYKDEGMSMGALTCDNADQWNMISLERRQLDGSSALEDIGLTVEVVLDQRLISLAEVERLRKGSVYPIPSAHAGKAVALCCNGRIFARGELISVEGQLGVLVSEGVGDVL</sequence>
<accession>A0ABS2K6E7</accession>
<evidence type="ECO:0000256" key="1">
    <source>
        <dbReference type="ARBA" id="ARBA00009226"/>
    </source>
</evidence>
<comment type="similarity">
    <text evidence="1">Belongs to the FliN/MopA/SpaO family.</text>
</comment>
<dbReference type="InterPro" id="IPR036429">
    <property type="entry name" value="SpoA-like_sf"/>
</dbReference>
<keyword evidence="3" id="KW-0282">Flagellum</keyword>
<evidence type="ECO:0000259" key="2">
    <source>
        <dbReference type="Pfam" id="PF01052"/>
    </source>
</evidence>
<name>A0ABS2K6E7_9GAMM</name>
<reference evidence="3" key="1">
    <citation type="submission" date="2020-10" db="EMBL/GenBank/DDBJ databases">
        <title>Phylogeny of dyella-like bacteria.</title>
        <authorList>
            <person name="Fu J."/>
        </authorList>
    </citation>
    <scope>NUCLEOTIDE SEQUENCE</scope>
    <source>
        <strain evidence="3">DHOC52</strain>
    </source>
</reference>
<dbReference type="RefSeq" id="WP_204683304.1">
    <property type="nucleotide sequence ID" value="NZ_BSNR01000004.1"/>
</dbReference>
<organism evidence="3 4">
    <name type="scientific">Dyella flava</name>
    <dbReference type="NCBI Taxonomy" id="1920170"/>
    <lineage>
        <taxon>Bacteria</taxon>
        <taxon>Pseudomonadati</taxon>
        <taxon>Pseudomonadota</taxon>
        <taxon>Gammaproteobacteria</taxon>
        <taxon>Lysobacterales</taxon>
        <taxon>Rhodanobacteraceae</taxon>
        <taxon>Dyella</taxon>
    </lineage>
</organism>
<protein>
    <submittedName>
        <fullName evidence="3">FliM/FliN family flagellar motor switch protein</fullName>
    </submittedName>
</protein>
<keyword evidence="4" id="KW-1185">Reference proteome</keyword>
<dbReference type="Gene3D" id="2.30.330.10">
    <property type="entry name" value="SpoA-like"/>
    <property type="match status" value="1"/>
</dbReference>
<dbReference type="EMBL" id="JADIKE010000037">
    <property type="protein sequence ID" value="MBM7126782.1"/>
    <property type="molecule type" value="Genomic_DNA"/>
</dbReference>
<keyword evidence="3" id="KW-0966">Cell projection</keyword>
<feature type="domain" description="Flagellar motor switch protein FliN-like C-terminal" evidence="2">
    <location>
        <begin position="258"/>
        <end position="327"/>
    </location>
</feature>